<organism evidence="6 7">
    <name type="scientific">Pelotomaculum propionicicum</name>
    <dbReference type="NCBI Taxonomy" id="258475"/>
    <lineage>
        <taxon>Bacteria</taxon>
        <taxon>Bacillati</taxon>
        <taxon>Bacillota</taxon>
        <taxon>Clostridia</taxon>
        <taxon>Eubacteriales</taxon>
        <taxon>Desulfotomaculaceae</taxon>
        <taxon>Pelotomaculum</taxon>
    </lineage>
</organism>
<feature type="domain" description="Flagellar basal-body/hook protein C-terminal" evidence="4">
    <location>
        <begin position="208"/>
        <end position="252"/>
    </location>
</feature>
<dbReference type="SUPFAM" id="SSF117143">
    <property type="entry name" value="Flagellar hook protein flgE"/>
    <property type="match status" value="1"/>
</dbReference>
<dbReference type="InterPro" id="IPR010930">
    <property type="entry name" value="Flg_bb/hook_C_dom"/>
</dbReference>
<keyword evidence="6" id="KW-0282">Flagellum</keyword>
<name>A0A4Y7RS93_9FIRM</name>
<dbReference type="InterPro" id="IPR037925">
    <property type="entry name" value="FlgE/F/G-like"/>
</dbReference>
<accession>A0A4Y7RS93</accession>
<dbReference type="AlphaFoldDB" id="A0A4Y7RS93"/>
<keyword evidence="2" id="KW-0975">Bacterial flagellum</keyword>
<evidence type="ECO:0000259" key="3">
    <source>
        <dbReference type="Pfam" id="PF00460"/>
    </source>
</evidence>
<comment type="caution">
    <text evidence="6">The sequence shown here is derived from an EMBL/GenBank/DDBJ whole genome shotgun (WGS) entry which is preliminary data.</text>
</comment>
<dbReference type="OrthoDB" id="9804559at2"/>
<evidence type="ECO:0000259" key="4">
    <source>
        <dbReference type="Pfam" id="PF06429"/>
    </source>
</evidence>
<dbReference type="InterPro" id="IPR053967">
    <property type="entry name" value="LlgE_F_G-like_D1"/>
</dbReference>
<keyword evidence="7" id="KW-1185">Reference proteome</keyword>
<evidence type="ECO:0000259" key="5">
    <source>
        <dbReference type="Pfam" id="PF22692"/>
    </source>
</evidence>
<feature type="domain" description="Flagellar basal body rod protein N-terminal" evidence="3">
    <location>
        <begin position="5"/>
        <end position="35"/>
    </location>
</feature>
<dbReference type="InterPro" id="IPR001444">
    <property type="entry name" value="Flag_bb_rod_N"/>
</dbReference>
<keyword evidence="6" id="KW-0969">Cilium</keyword>
<keyword evidence="6" id="KW-0966">Cell projection</keyword>
<comment type="subcellular location">
    <subcellularLocation>
        <location evidence="2">Bacterial flagellum basal body</location>
    </subcellularLocation>
</comment>
<dbReference type="EMBL" id="QFFZ01000017">
    <property type="protein sequence ID" value="TEB11137.1"/>
    <property type="molecule type" value="Genomic_DNA"/>
</dbReference>
<gene>
    <name evidence="6" type="primary">flgG_1</name>
    <name evidence="6" type="ORF">Pmgp_01833</name>
</gene>
<evidence type="ECO:0000313" key="6">
    <source>
        <dbReference type="EMBL" id="TEB11137.1"/>
    </source>
</evidence>
<sequence>MLRALNSAASAMNVQMQKMDIIACNVANVNTTAYKKDTAIFAEAASQEMNNYGIPISNNVQQQTVGGGAMITAVVKNYTPGDVIKTDRPLDLAVNGEGFFKVVLPGGEERYTRDGYFTLNQDGSLVTPTGYTLEGVQLPANPGKIVITQSGTVFTGEEGSTTEAGQIQLYKFSSMTGLKPEGNNLYSLVSGEAQAGVPGEDGYGTVNQGCLETSNVDLLEETVNLIEAQRAYGFSSRVIKTADEMWGLANNMRK</sequence>
<reference evidence="6 7" key="1">
    <citation type="journal article" date="2018" name="Environ. Microbiol.">
        <title>Novel energy conservation strategies and behaviour of Pelotomaculum schinkii driving syntrophic propionate catabolism.</title>
        <authorList>
            <person name="Hidalgo-Ahumada C.A.P."/>
            <person name="Nobu M.K."/>
            <person name="Narihiro T."/>
            <person name="Tamaki H."/>
            <person name="Liu W.T."/>
            <person name="Kamagata Y."/>
            <person name="Stams A.J.M."/>
            <person name="Imachi H."/>
            <person name="Sousa D.Z."/>
        </authorList>
    </citation>
    <scope>NUCLEOTIDE SEQUENCE [LARGE SCALE GENOMIC DNA]</scope>
    <source>
        <strain evidence="6 7">MGP</strain>
    </source>
</reference>
<dbReference type="PANTHER" id="PTHR30435:SF19">
    <property type="entry name" value="FLAGELLAR BASAL-BODY ROD PROTEIN FLGG"/>
    <property type="match status" value="1"/>
</dbReference>
<dbReference type="Pfam" id="PF22692">
    <property type="entry name" value="LlgE_F_G_D1"/>
    <property type="match status" value="1"/>
</dbReference>
<dbReference type="Proteomes" id="UP000297597">
    <property type="component" value="Unassembled WGS sequence"/>
</dbReference>
<dbReference type="NCBIfam" id="TIGR03506">
    <property type="entry name" value="FlgEFG_subfam"/>
    <property type="match status" value="2"/>
</dbReference>
<comment type="similarity">
    <text evidence="1 2">Belongs to the flagella basal body rod proteins family.</text>
</comment>
<dbReference type="InterPro" id="IPR020013">
    <property type="entry name" value="Flagellar_FlgE/F/G"/>
</dbReference>
<proteinExistence type="inferred from homology"/>
<dbReference type="PANTHER" id="PTHR30435">
    <property type="entry name" value="FLAGELLAR PROTEIN"/>
    <property type="match status" value="1"/>
</dbReference>
<dbReference type="GO" id="GO:0071978">
    <property type="term" value="P:bacterial-type flagellum-dependent swarming motility"/>
    <property type="evidence" value="ECO:0007669"/>
    <property type="project" value="TreeGrafter"/>
</dbReference>
<evidence type="ECO:0000256" key="2">
    <source>
        <dbReference type="RuleBase" id="RU362116"/>
    </source>
</evidence>
<dbReference type="Pfam" id="PF06429">
    <property type="entry name" value="Flg_bbr_C"/>
    <property type="match status" value="1"/>
</dbReference>
<protein>
    <submittedName>
        <fullName evidence="6">Flagellar basal-body rod protein FlgG</fullName>
    </submittedName>
</protein>
<dbReference type="GO" id="GO:0009425">
    <property type="term" value="C:bacterial-type flagellum basal body"/>
    <property type="evidence" value="ECO:0007669"/>
    <property type="project" value="UniProtKB-SubCell"/>
</dbReference>
<evidence type="ECO:0000256" key="1">
    <source>
        <dbReference type="ARBA" id="ARBA00009677"/>
    </source>
</evidence>
<evidence type="ECO:0000313" key="7">
    <source>
        <dbReference type="Proteomes" id="UP000297597"/>
    </source>
</evidence>
<dbReference type="Pfam" id="PF00460">
    <property type="entry name" value="Flg_bb_rod"/>
    <property type="match status" value="1"/>
</dbReference>
<dbReference type="RefSeq" id="WP_134213684.1">
    <property type="nucleotide sequence ID" value="NZ_QFFZ01000017.1"/>
</dbReference>
<feature type="domain" description="Flagellar hook protein FlgE/F/G-like D1" evidence="5">
    <location>
        <begin position="93"/>
        <end position="154"/>
    </location>
</feature>